<dbReference type="GO" id="GO:0035999">
    <property type="term" value="P:tetrahydrofolate interconversion"/>
    <property type="evidence" value="ECO:0007669"/>
    <property type="project" value="TreeGrafter"/>
</dbReference>
<dbReference type="SUPFAM" id="SSF100950">
    <property type="entry name" value="NagB/RpiA/CoA transferase-like"/>
    <property type="match status" value="1"/>
</dbReference>
<evidence type="ECO:0000313" key="7">
    <source>
        <dbReference type="Proteomes" id="UP000216991"/>
    </source>
</evidence>
<dbReference type="NCBIfam" id="TIGR02727">
    <property type="entry name" value="MTHFS_bact"/>
    <property type="match status" value="1"/>
</dbReference>
<evidence type="ECO:0000256" key="5">
    <source>
        <dbReference type="RuleBase" id="RU361279"/>
    </source>
</evidence>
<dbReference type="GO" id="GO:0005524">
    <property type="term" value="F:ATP binding"/>
    <property type="evidence" value="ECO:0007669"/>
    <property type="project" value="UniProtKB-KW"/>
</dbReference>
<comment type="similarity">
    <text evidence="1 5">Belongs to the 5-formyltetrahydrofolate cyclo-ligase family.</text>
</comment>
<keyword evidence="5" id="KW-0479">Metal-binding</keyword>
<comment type="caution">
    <text evidence="6">The sequence shown here is derived from an EMBL/GenBank/DDBJ whole genome shotgun (WGS) entry which is preliminary data.</text>
</comment>
<dbReference type="GO" id="GO:0009396">
    <property type="term" value="P:folic acid-containing compound biosynthetic process"/>
    <property type="evidence" value="ECO:0007669"/>
    <property type="project" value="TreeGrafter"/>
</dbReference>
<evidence type="ECO:0000256" key="2">
    <source>
        <dbReference type="ARBA" id="ARBA00022741"/>
    </source>
</evidence>
<accession>A0A255YD79</accession>
<dbReference type="PANTHER" id="PTHR23407:SF1">
    <property type="entry name" value="5-FORMYLTETRAHYDROFOLATE CYCLO-LIGASE"/>
    <property type="match status" value="1"/>
</dbReference>
<dbReference type="EC" id="6.3.3.2" evidence="5"/>
<name>A0A255YD79_9SPHN</name>
<keyword evidence="7" id="KW-1185">Reference proteome</keyword>
<keyword evidence="3 4" id="KW-0067">ATP-binding</keyword>
<dbReference type="Proteomes" id="UP000216991">
    <property type="component" value="Unassembled WGS sequence"/>
</dbReference>
<proteinExistence type="inferred from homology"/>
<keyword evidence="6" id="KW-0436">Ligase</keyword>
<comment type="catalytic activity">
    <reaction evidence="5">
        <text>(6S)-5-formyl-5,6,7,8-tetrahydrofolate + ATP = (6R)-5,10-methenyltetrahydrofolate + ADP + phosphate</text>
        <dbReference type="Rhea" id="RHEA:10488"/>
        <dbReference type="ChEBI" id="CHEBI:30616"/>
        <dbReference type="ChEBI" id="CHEBI:43474"/>
        <dbReference type="ChEBI" id="CHEBI:57455"/>
        <dbReference type="ChEBI" id="CHEBI:57457"/>
        <dbReference type="ChEBI" id="CHEBI:456216"/>
        <dbReference type="EC" id="6.3.3.2"/>
    </reaction>
</comment>
<evidence type="ECO:0000313" key="6">
    <source>
        <dbReference type="EMBL" id="OYQ27207.1"/>
    </source>
</evidence>
<feature type="binding site" evidence="4">
    <location>
        <position position="67"/>
    </location>
    <ligand>
        <name>substrate</name>
    </ligand>
</feature>
<dbReference type="InterPro" id="IPR024185">
    <property type="entry name" value="FTHF_cligase-like_sf"/>
</dbReference>
<gene>
    <name evidence="6" type="ORF">CHU93_10725</name>
</gene>
<comment type="cofactor">
    <cofactor evidence="5">
        <name>Mg(2+)</name>
        <dbReference type="ChEBI" id="CHEBI:18420"/>
    </cofactor>
</comment>
<dbReference type="InterPro" id="IPR037171">
    <property type="entry name" value="NagB/RpiA_transferase-like"/>
</dbReference>
<dbReference type="Pfam" id="PF01812">
    <property type="entry name" value="5-FTHF_cyc-lig"/>
    <property type="match status" value="1"/>
</dbReference>
<evidence type="ECO:0000256" key="3">
    <source>
        <dbReference type="ARBA" id="ARBA00022840"/>
    </source>
</evidence>
<dbReference type="EMBL" id="NOXT01000114">
    <property type="protein sequence ID" value="OYQ27207.1"/>
    <property type="molecule type" value="Genomic_DNA"/>
</dbReference>
<dbReference type="GO" id="GO:0030272">
    <property type="term" value="F:5-formyltetrahydrofolate cyclo-ligase activity"/>
    <property type="evidence" value="ECO:0007669"/>
    <property type="project" value="UniProtKB-EC"/>
</dbReference>
<dbReference type="InterPro" id="IPR002698">
    <property type="entry name" value="FTHF_cligase"/>
</dbReference>
<evidence type="ECO:0000256" key="4">
    <source>
        <dbReference type="PIRSR" id="PIRSR006806-1"/>
    </source>
</evidence>
<reference evidence="6 7" key="1">
    <citation type="submission" date="2017-07" db="EMBL/GenBank/DDBJ databases">
        <title>Sandarakinorhabdus cyanobacteriorum sp. nov., a novel bacterium isolated from cyanobacterial aggregates in a eutrophic lake.</title>
        <authorList>
            <person name="Cai H."/>
        </authorList>
    </citation>
    <scope>NUCLEOTIDE SEQUENCE [LARGE SCALE GENOMIC DNA]</scope>
    <source>
        <strain evidence="6 7">TH057</strain>
    </source>
</reference>
<dbReference type="Gene3D" id="3.40.50.10420">
    <property type="entry name" value="NagB/RpiA/CoA transferase-like"/>
    <property type="match status" value="1"/>
</dbReference>
<feature type="binding site" evidence="4">
    <location>
        <begin position="135"/>
        <end position="143"/>
    </location>
    <ligand>
        <name>ATP</name>
        <dbReference type="ChEBI" id="CHEBI:30616"/>
    </ligand>
</feature>
<organism evidence="6 7">
    <name type="scientific">Sandarakinorhabdus cyanobacteriorum</name>
    <dbReference type="NCBI Taxonomy" id="1981098"/>
    <lineage>
        <taxon>Bacteria</taxon>
        <taxon>Pseudomonadati</taxon>
        <taxon>Pseudomonadota</taxon>
        <taxon>Alphaproteobacteria</taxon>
        <taxon>Sphingomonadales</taxon>
        <taxon>Sphingosinicellaceae</taxon>
        <taxon>Sandarakinorhabdus</taxon>
    </lineage>
</organism>
<dbReference type="PANTHER" id="PTHR23407">
    <property type="entry name" value="ATPASE INHIBITOR/5-FORMYLTETRAHYDROFOLATE CYCLO-LIGASE"/>
    <property type="match status" value="1"/>
</dbReference>
<protein>
    <recommendedName>
        <fullName evidence="5">5-formyltetrahydrofolate cyclo-ligase</fullName>
        <ecNumber evidence="5">6.3.3.2</ecNumber>
    </recommendedName>
</protein>
<dbReference type="PIRSF" id="PIRSF006806">
    <property type="entry name" value="FTHF_cligase"/>
    <property type="match status" value="1"/>
</dbReference>
<dbReference type="AlphaFoldDB" id="A0A255YD79"/>
<keyword evidence="2 4" id="KW-0547">Nucleotide-binding</keyword>
<dbReference type="OrthoDB" id="9801938at2"/>
<keyword evidence="5" id="KW-0460">Magnesium</keyword>
<evidence type="ECO:0000256" key="1">
    <source>
        <dbReference type="ARBA" id="ARBA00010638"/>
    </source>
</evidence>
<sequence length="196" mass="21508">MVVPPHHPRAAVTKTDLRRTYRAARKAFVANLGPGVRERLERQLAAMIAPALAGVRMAGSYAAVADEIDPVWIEKQLGPHAFPRVAGPNTSFHQVEWSALVPGFQNIPEPPASARQVEPDLLLVPLVAVTLGGVRLGQGRGYYDRALAALRQHRPVRAIGLAWECQIAPALPAEPWDMPLDLIATPERLVDCRKYR</sequence>
<dbReference type="GO" id="GO:0046872">
    <property type="term" value="F:metal ion binding"/>
    <property type="evidence" value="ECO:0007669"/>
    <property type="project" value="UniProtKB-KW"/>
</dbReference>
<feature type="binding site" evidence="4">
    <location>
        <begin position="14"/>
        <end position="18"/>
    </location>
    <ligand>
        <name>ATP</name>
        <dbReference type="ChEBI" id="CHEBI:30616"/>
    </ligand>
</feature>